<accession>A0AA38LM85</accession>
<name>A0AA38LM85_TAXCH</name>
<feature type="compositionally biased region" description="Polar residues" evidence="1">
    <location>
        <begin position="167"/>
        <end position="176"/>
    </location>
</feature>
<dbReference type="Proteomes" id="UP000824469">
    <property type="component" value="Unassembled WGS sequence"/>
</dbReference>
<sequence length="197" mass="21708">RTRARTRTLLSLQNQNKKASTASNKPPKICVGPPTTNTPPSYLELRSRKLEKATTPCCTVAPKETHLKNMGDGLYCSDSERSRNVRKKHSHSHSALPVSEEQQPKSKATKLSNISKHRSIHSGSRGAPSAMSYSSSFSQVCSKVKSGRAQRKKQIKKSNDEEDIVPRNSTRAQAGQLQVFLDETPTPIEGSFGGERH</sequence>
<keyword evidence="3" id="KW-1185">Reference proteome</keyword>
<feature type="region of interest" description="Disordered" evidence="1">
    <location>
        <begin position="80"/>
        <end position="197"/>
    </location>
</feature>
<organism evidence="2 3">
    <name type="scientific">Taxus chinensis</name>
    <name type="common">Chinese yew</name>
    <name type="synonym">Taxus wallichiana var. chinensis</name>
    <dbReference type="NCBI Taxonomy" id="29808"/>
    <lineage>
        <taxon>Eukaryota</taxon>
        <taxon>Viridiplantae</taxon>
        <taxon>Streptophyta</taxon>
        <taxon>Embryophyta</taxon>
        <taxon>Tracheophyta</taxon>
        <taxon>Spermatophyta</taxon>
        <taxon>Pinopsida</taxon>
        <taxon>Pinidae</taxon>
        <taxon>Conifers II</taxon>
        <taxon>Cupressales</taxon>
        <taxon>Taxaceae</taxon>
        <taxon>Taxus</taxon>
    </lineage>
</organism>
<evidence type="ECO:0000313" key="3">
    <source>
        <dbReference type="Proteomes" id="UP000824469"/>
    </source>
</evidence>
<dbReference type="AlphaFoldDB" id="A0AA38LM85"/>
<proteinExistence type="predicted"/>
<evidence type="ECO:0000256" key="1">
    <source>
        <dbReference type="SAM" id="MobiDB-lite"/>
    </source>
</evidence>
<feature type="compositionally biased region" description="Polar residues" evidence="1">
    <location>
        <begin position="13"/>
        <end position="24"/>
    </location>
</feature>
<feature type="non-terminal residue" evidence="2">
    <location>
        <position position="1"/>
    </location>
</feature>
<feature type="compositionally biased region" description="Low complexity" evidence="1">
    <location>
        <begin position="124"/>
        <end position="138"/>
    </location>
</feature>
<feature type="compositionally biased region" description="Polar residues" evidence="1">
    <location>
        <begin position="105"/>
        <end position="114"/>
    </location>
</feature>
<feature type="region of interest" description="Disordered" evidence="1">
    <location>
        <begin position="1"/>
        <end position="41"/>
    </location>
</feature>
<gene>
    <name evidence="2" type="ORF">KI387_002441</name>
</gene>
<feature type="compositionally biased region" description="Basic residues" evidence="1">
    <location>
        <begin position="145"/>
        <end position="156"/>
    </location>
</feature>
<reference evidence="2 3" key="1">
    <citation type="journal article" date="2021" name="Nat. Plants">
        <title>The Taxus genome provides insights into paclitaxel biosynthesis.</title>
        <authorList>
            <person name="Xiong X."/>
            <person name="Gou J."/>
            <person name="Liao Q."/>
            <person name="Li Y."/>
            <person name="Zhou Q."/>
            <person name="Bi G."/>
            <person name="Li C."/>
            <person name="Du R."/>
            <person name="Wang X."/>
            <person name="Sun T."/>
            <person name="Guo L."/>
            <person name="Liang H."/>
            <person name="Lu P."/>
            <person name="Wu Y."/>
            <person name="Zhang Z."/>
            <person name="Ro D.K."/>
            <person name="Shang Y."/>
            <person name="Huang S."/>
            <person name="Yan J."/>
        </authorList>
    </citation>
    <scope>NUCLEOTIDE SEQUENCE [LARGE SCALE GENOMIC DNA]</scope>
    <source>
        <strain evidence="2">Ta-2019</strain>
    </source>
</reference>
<protein>
    <submittedName>
        <fullName evidence="2">Uncharacterized protein</fullName>
    </submittedName>
</protein>
<dbReference type="EMBL" id="JAHRHJ020000001">
    <property type="protein sequence ID" value="KAH9330333.1"/>
    <property type="molecule type" value="Genomic_DNA"/>
</dbReference>
<comment type="caution">
    <text evidence="2">The sequence shown here is derived from an EMBL/GenBank/DDBJ whole genome shotgun (WGS) entry which is preliminary data.</text>
</comment>
<evidence type="ECO:0000313" key="2">
    <source>
        <dbReference type="EMBL" id="KAH9330333.1"/>
    </source>
</evidence>